<feature type="compositionally biased region" description="Low complexity" evidence="1">
    <location>
        <begin position="173"/>
        <end position="186"/>
    </location>
</feature>
<evidence type="ECO:0000313" key="8">
    <source>
        <dbReference type="Proteomes" id="UP000663834"/>
    </source>
</evidence>
<dbReference type="SUPFAM" id="SSF52540">
    <property type="entry name" value="P-loop containing nucleoside triphosphate hydrolases"/>
    <property type="match status" value="1"/>
</dbReference>
<evidence type="ECO:0000313" key="2">
    <source>
        <dbReference type="EMBL" id="CAF1515717.1"/>
    </source>
</evidence>
<sequence length="707" mass="80943">MSSFIHRQKGSENKERDNGVPVSTTASTRPTSLSLTAATNASMASRYLNIDMISISPSPIDPRPRLFQGGSRIDAATFTRIEADVTKKLDIITKGDKKVINEDDTDDTDDEDEDKDDDEDEDRSLNKEVFNDLHEREMQRLSQIIQATQPAEDDDAAHLVHIIMNESNVQLQTSSSIDTSTTTTTTPHPYPPINQTGTITDHDRPYADYGHLKRQIIAQECQFDLQQSPTNQQIPPRLNAKSFAITSMTNVSKEIVMNKLKDEFDIKNIQYICIAEETSELNHQQHLHIQIIFKEKIDRRKPFLDEITKTHCNYQVTNNDCAWNEYIKKGGNFIEFNEFKSTTKRGRKQWPPPSSSSSSSTPLTVVSAAAAATPIAGRLPVVAVPVGQHQQLVPRTTTTTTTTTTVRAQAEERRKHRIEVYTQAVELAKINIDDAMDLIRREMIDKFVEHSAWLLATFNYVHLRAQRDADRRGDIDKDYIWPDSFPDCTPQLRDAVNRWIRHHFSRAKRAKCLILIGPTGTGKTSFALSLPGRTNYFQERWNLDLWNNCARYSVYDDIPWDEFDTLKYPNKKNLLTQKCQEINATDKYRETKAIKVQQPAIVLLNPEDAGSLLEPPTSRRQEKLAQYWKKRAFIYIMGPDEYFYKRQRSTTTTRRNKDNNTNTVADSQQVSSNSSSGTSNSSMNANEQRMGQPDEFDRMRAHYQQRH</sequence>
<dbReference type="Proteomes" id="UP000663855">
    <property type="component" value="Unassembled WGS sequence"/>
</dbReference>
<feature type="region of interest" description="Disordered" evidence="1">
    <location>
        <begin position="171"/>
        <end position="202"/>
    </location>
</feature>
<dbReference type="Proteomes" id="UP000681720">
    <property type="component" value="Unassembled WGS sequence"/>
</dbReference>
<evidence type="ECO:0000256" key="1">
    <source>
        <dbReference type="SAM" id="MobiDB-lite"/>
    </source>
</evidence>
<evidence type="ECO:0000313" key="5">
    <source>
        <dbReference type="EMBL" id="CAF3756206.1"/>
    </source>
</evidence>
<dbReference type="EMBL" id="CAJNRE010005584">
    <property type="protein sequence ID" value="CAF2046872.1"/>
    <property type="molecule type" value="Genomic_DNA"/>
</dbReference>
<dbReference type="Proteomes" id="UP000681967">
    <property type="component" value="Unassembled WGS sequence"/>
</dbReference>
<organism evidence="2 8">
    <name type="scientific">Rotaria magnacalcarata</name>
    <dbReference type="NCBI Taxonomy" id="392030"/>
    <lineage>
        <taxon>Eukaryota</taxon>
        <taxon>Metazoa</taxon>
        <taxon>Spiralia</taxon>
        <taxon>Gnathifera</taxon>
        <taxon>Rotifera</taxon>
        <taxon>Eurotatoria</taxon>
        <taxon>Bdelloidea</taxon>
        <taxon>Philodinida</taxon>
        <taxon>Philodinidae</taxon>
        <taxon>Rotaria</taxon>
    </lineage>
</organism>
<gene>
    <name evidence="5" type="ORF">BYL167_LOCUS604</name>
    <name evidence="3" type="ORF">CJN711_LOCUS28350</name>
    <name evidence="7" type="ORF">GIL414_LOCUS21085</name>
    <name evidence="2" type="ORF">KQP761_LOCUS15403</name>
    <name evidence="4" type="ORF">MBJ925_LOCUS12275</name>
    <name evidence="6" type="ORF">SMN809_LOCUS5371</name>
</gene>
<dbReference type="Proteomes" id="UP000663834">
    <property type="component" value="Unassembled WGS sequence"/>
</dbReference>
<name>A0A815U0V3_9BILA</name>
<dbReference type="EMBL" id="CAJNOV010013417">
    <property type="protein sequence ID" value="CAF1520312.1"/>
    <property type="molecule type" value="Genomic_DNA"/>
</dbReference>
<proteinExistence type="predicted"/>
<feature type="region of interest" description="Disordered" evidence="1">
    <location>
        <begin position="1"/>
        <end position="34"/>
    </location>
</feature>
<feature type="compositionally biased region" description="Basic and acidic residues" evidence="1">
    <location>
        <begin position="9"/>
        <end position="18"/>
    </location>
</feature>
<evidence type="ECO:0000313" key="4">
    <source>
        <dbReference type="EMBL" id="CAF2046872.1"/>
    </source>
</evidence>
<reference evidence="2" key="1">
    <citation type="submission" date="2021-02" db="EMBL/GenBank/DDBJ databases">
        <authorList>
            <person name="Nowell W R."/>
        </authorList>
    </citation>
    <scope>NUCLEOTIDE SEQUENCE</scope>
</reference>
<feature type="compositionally biased region" description="Polar residues" evidence="1">
    <location>
        <begin position="21"/>
        <end position="34"/>
    </location>
</feature>
<evidence type="ECO:0000313" key="3">
    <source>
        <dbReference type="EMBL" id="CAF1520312.1"/>
    </source>
</evidence>
<dbReference type="SUPFAM" id="SSF55464">
    <property type="entry name" value="Origin of replication-binding domain, RBD-like"/>
    <property type="match status" value="1"/>
</dbReference>
<feature type="compositionally biased region" description="Acidic residues" evidence="1">
    <location>
        <begin position="102"/>
        <end position="122"/>
    </location>
</feature>
<feature type="region of interest" description="Disordered" evidence="1">
    <location>
        <begin position="100"/>
        <end position="133"/>
    </location>
</feature>
<dbReference type="EMBL" id="CAJOBH010000069">
    <property type="protein sequence ID" value="CAF3756206.1"/>
    <property type="molecule type" value="Genomic_DNA"/>
</dbReference>
<feature type="compositionally biased region" description="Low complexity" evidence="1">
    <location>
        <begin position="671"/>
        <end position="686"/>
    </location>
</feature>
<dbReference type="Gene3D" id="3.40.1310.20">
    <property type="match status" value="1"/>
</dbReference>
<protein>
    <recommendedName>
        <fullName evidence="9">Replication-associated protein</fullName>
    </recommendedName>
</protein>
<dbReference type="EMBL" id="CAJOBI010001345">
    <property type="protein sequence ID" value="CAF3876331.1"/>
    <property type="molecule type" value="Genomic_DNA"/>
</dbReference>
<feature type="region of interest" description="Disordered" evidence="1">
    <location>
        <begin position="649"/>
        <end position="694"/>
    </location>
</feature>
<evidence type="ECO:0000313" key="7">
    <source>
        <dbReference type="EMBL" id="CAF4187995.1"/>
    </source>
</evidence>
<dbReference type="Proteomes" id="UP000676336">
    <property type="component" value="Unassembled WGS sequence"/>
</dbReference>
<accession>A0A815U0V3</accession>
<dbReference type="EMBL" id="CAJNOW010007521">
    <property type="protein sequence ID" value="CAF1515717.1"/>
    <property type="molecule type" value="Genomic_DNA"/>
</dbReference>
<dbReference type="EMBL" id="CAJOBJ010016567">
    <property type="protein sequence ID" value="CAF4187995.1"/>
    <property type="molecule type" value="Genomic_DNA"/>
</dbReference>
<evidence type="ECO:0000313" key="6">
    <source>
        <dbReference type="EMBL" id="CAF3876331.1"/>
    </source>
</evidence>
<comment type="caution">
    <text evidence="2">The sequence shown here is derived from an EMBL/GenBank/DDBJ whole genome shotgun (WGS) entry which is preliminary data.</text>
</comment>
<dbReference type="OrthoDB" id="10044808at2759"/>
<evidence type="ECO:0008006" key="9">
    <source>
        <dbReference type="Google" id="ProtNLM"/>
    </source>
</evidence>
<dbReference type="Proteomes" id="UP000663824">
    <property type="component" value="Unassembled WGS sequence"/>
</dbReference>
<dbReference type="InterPro" id="IPR027417">
    <property type="entry name" value="P-loop_NTPase"/>
</dbReference>
<dbReference type="AlphaFoldDB" id="A0A815U0V3"/>
<feature type="compositionally biased region" description="Basic and acidic residues" evidence="1">
    <location>
        <begin position="123"/>
        <end position="133"/>
    </location>
</feature>